<dbReference type="InParanoid" id="A0A1Y2G4K9"/>
<dbReference type="Gene3D" id="3.90.180.10">
    <property type="entry name" value="Medium-chain alcohol dehydrogenases, catalytic domain"/>
    <property type="match status" value="1"/>
</dbReference>
<dbReference type="OrthoDB" id="3509362at2759"/>
<dbReference type="SUPFAM" id="SSF51735">
    <property type="entry name" value="NAD(P)-binding Rossmann-fold domains"/>
    <property type="match status" value="1"/>
</dbReference>
<dbReference type="PROSITE" id="PS01162">
    <property type="entry name" value="QOR_ZETA_CRYSTAL"/>
    <property type="match status" value="1"/>
</dbReference>
<keyword evidence="4" id="KW-1185">Reference proteome</keyword>
<reference evidence="3 4" key="1">
    <citation type="submission" date="2016-07" db="EMBL/GenBank/DDBJ databases">
        <title>Pervasive Adenine N6-methylation of Active Genes in Fungi.</title>
        <authorList>
            <consortium name="DOE Joint Genome Institute"/>
            <person name="Mondo S.J."/>
            <person name="Dannebaum R.O."/>
            <person name="Kuo R.C."/>
            <person name="Labutti K."/>
            <person name="Haridas S."/>
            <person name="Kuo A."/>
            <person name="Salamov A."/>
            <person name="Ahrendt S.R."/>
            <person name="Lipzen A."/>
            <person name="Sullivan W."/>
            <person name="Andreopoulos W.B."/>
            <person name="Clum A."/>
            <person name="Lindquist E."/>
            <person name="Daum C."/>
            <person name="Ramamoorthy G.K."/>
            <person name="Gryganskyi A."/>
            <person name="Culley D."/>
            <person name="Magnuson J.K."/>
            <person name="James T.Y."/>
            <person name="O'Malley M.A."/>
            <person name="Stajich J.E."/>
            <person name="Spatafora J.W."/>
            <person name="Visel A."/>
            <person name="Grigoriev I.V."/>
        </authorList>
    </citation>
    <scope>NUCLEOTIDE SEQUENCE [LARGE SCALE GENOMIC DNA]</scope>
    <source>
        <strain evidence="3 4">62-1032</strain>
    </source>
</reference>
<dbReference type="InterPro" id="IPR020843">
    <property type="entry name" value="ER"/>
</dbReference>
<dbReference type="InterPro" id="IPR036291">
    <property type="entry name" value="NAD(P)-bd_dom_sf"/>
</dbReference>
<evidence type="ECO:0000256" key="1">
    <source>
        <dbReference type="ARBA" id="ARBA00023002"/>
    </source>
</evidence>
<dbReference type="PANTHER" id="PTHR11695:SF294">
    <property type="entry name" value="RETICULON-4-INTERACTING PROTEIN 1, MITOCHONDRIAL"/>
    <property type="match status" value="1"/>
</dbReference>
<name>A0A1Y2G4K9_9BASI</name>
<dbReference type="SMART" id="SM00829">
    <property type="entry name" value="PKS_ER"/>
    <property type="match status" value="1"/>
</dbReference>
<dbReference type="Pfam" id="PF08240">
    <property type="entry name" value="ADH_N"/>
    <property type="match status" value="1"/>
</dbReference>
<dbReference type="Pfam" id="PF13602">
    <property type="entry name" value="ADH_zinc_N_2"/>
    <property type="match status" value="1"/>
</dbReference>
<dbReference type="FunCoup" id="A0A1Y2G4K9">
    <property type="interactions" value="290"/>
</dbReference>
<dbReference type="CDD" id="cd08267">
    <property type="entry name" value="MDR1"/>
    <property type="match status" value="1"/>
</dbReference>
<comment type="caution">
    <text evidence="3">The sequence shown here is derived from an EMBL/GenBank/DDBJ whole genome shotgun (WGS) entry which is preliminary data.</text>
</comment>
<dbReference type="InterPro" id="IPR050700">
    <property type="entry name" value="YIM1/Zinc_Alcohol_DH_Fams"/>
</dbReference>
<organism evidence="3 4">
    <name type="scientific">Leucosporidium creatinivorum</name>
    <dbReference type="NCBI Taxonomy" id="106004"/>
    <lineage>
        <taxon>Eukaryota</taxon>
        <taxon>Fungi</taxon>
        <taxon>Dikarya</taxon>
        <taxon>Basidiomycota</taxon>
        <taxon>Pucciniomycotina</taxon>
        <taxon>Microbotryomycetes</taxon>
        <taxon>Leucosporidiales</taxon>
        <taxon>Leucosporidium</taxon>
    </lineage>
</organism>
<accession>A0A1Y2G4K9</accession>
<feature type="domain" description="Enoyl reductase (ER)" evidence="2">
    <location>
        <begin position="10"/>
        <end position="342"/>
    </location>
</feature>
<dbReference type="GO" id="GO:0016491">
    <property type="term" value="F:oxidoreductase activity"/>
    <property type="evidence" value="ECO:0007669"/>
    <property type="project" value="UniProtKB-KW"/>
</dbReference>
<dbReference type="PANTHER" id="PTHR11695">
    <property type="entry name" value="ALCOHOL DEHYDROGENASE RELATED"/>
    <property type="match status" value="1"/>
</dbReference>
<keyword evidence="1" id="KW-0560">Oxidoreductase</keyword>
<dbReference type="Proteomes" id="UP000193467">
    <property type="component" value="Unassembled WGS sequence"/>
</dbReference>
<dbReference type="InterPro" id="IPR011032">
    <property type="entry name" value="GroES-like_sf"/>
</dbReference>
<dbReference type="Gene3D" id="3.40.50.720">
    <property type="entry name" value="NAD(P)-binding Rossmann-like Domain"/>
    <property type="match status" value="1"/>
</dbReference>
<dbReference type="GO" id="GO:0008270">
    <property type="term" value="F:zinc ion binding"/>
    <property type="evidence" value="ECO:0007669"/>
    <property type="project" value="InterPro"/>
</dbReference>
<dbReference type="InterPro" id="IPR013154">
    <property type="entry name" value="ADH-like_N"/>
</dbReference>
<proteinExistence type="predicted"/>
<dbReference type="AlphaFoldDB" id="A0A1Y2G4K9"/>
<dbReference type="GO" id="GO:0005739">
    <property type="term" value="C:mitochondrion"/>
    <property type="evidence" value="ECO:0007669"/>
    <property type="project" value="TreeGrafter"/>
</dbReference>
<dbReference type="SUPFAM" id="SSF50129">
    <property type="entry name" value="GroES-like"/>
    <property type="match status" value="1"/>
</dbReference>
<gene>
    <name evidence="3" type="ORF">BCR35DRAFT_10371</name>
</gene>
<evidence type="ECO:0000259" key="2">
    <source>
        <dbReference type="SMART" id="SM00829"/>
    </source>
</evidence>
<dbReference type="STRING" id="106004.A0A1Y2G4K9"/>
<protein>
    <submittedName>
        <fullName evidence="3">NAD(P)-binding protein</fullName>
    </submittedName>
</protein>
<evidence type="ECO:0000313" key="4">
    <source>
        <dbReference type="Proteomes" id="UP000193467"/>
    </source>
</evidence>
<sequence length="345" mass="36782">MRAWVFHKAGPPSEVLKFDTNWPKPEPSGTKILVEVHAVSLNPIGWKAMSTPPISWGQKKPCVPEADVSGIVAGGELEGTGFSIGDEVFGIVPYDTIMKSGQGVLAEYTLVESKLLAKKPTNLSHAEAASFPLAGLTAWQALVIQGGLKEGDGKKVLINGGSGGVGAYAVQIAKAHGAHVTTTSSPSSNSLVSTLGADEIVDYHSVDLPKYLAEKHGDAKFDLVFDTVGVKTMWEGSEGFLKPEGQYVDVAGPHMESFLTALSAGLDIAGRLYKPKWLGGIKRKYTLMMLHGTQRSPELQEAASLLAKGTIKPIVDQVFAFDDVHKAYERSMSGRAKGKVVVKVE</sequence>
<dbReference type="InterPro" id="IPR002364">
    <property type="entry name" value="Quin_OxRdtase/zeta-crystal_CS"/>
</dbReference>
<evidence type="ECO:0000313" key="3">
    <source>
        <dbReference type="EMBL" id="ORY92874.1"/>
    </source>
</evidence>
<dbReference type="EMBL" id="MCGR01000001">
    <property type="protein sequence ID" value="ORY92874.1"/>
    <property type="molecule type" value="Genomic_DNA"/>
</dbReference>